<proteinExistence type="predicted"/>
<sequence length="118" mass="12572">MSTTTEGQAVVLHPRNGLTVIAWPTTTHERAAVLREFIGCDFYAAAALGHSLLVWSDAEARHEPNWLATLLASLAQEPRDFHGPVVVTGAQRAGDDTPPLSPELLDIVRQVPAAAGLA</sequence>
<accession>A0ABV3EJD8</accession>
<dbReference type="EMBL" id="JBEZNA010000004">
    <property type="protein sequence ID" value="MEU9576273.1"/>
    <property type="molecule type" value="Genomic_DNA"/>
</dbReference>
<reference evidence="1 2" key="1">
    <citation type="submission" date="2024-06" db="EMBL/GenBank/DDBJ databases">
        <title>The Natural Products Discovery Center: Release of the First 8490 Sequenced Strains for Exploring Actinobacteria Biosynthetic Diversity.</title>
        <authorList>
            <person name="Kalkreuter E."/>
            <person name="Kautsar S.A."/>
            <person name="Yang D."/>
            <person name="Bader C.D."/>
            <person name="Teijaro C.N."/>
            <person name="Fluegel L."/>
            <person name="Davis C.M."/>
            <person name="Simpson J.R."/>
            <person name="Lauterbach L."/>
            <person name="Steele A.D."/>
            <person name="Gui C."/>
            <person name="Meng S."/>
            <person name="Li G."/>
            <person name="Viehrig K."/>
            <person name="Ye F."/>
            <person name="Su P."/>
            <person name="Kiefer A.F."/>
            <person name="Nichols A."/>
            <person name="Cepeda A.J."/>
            <person name="Yan W."/>
            <person name="Fan B."/>
            <person name="Jiang Y."/>
            <person name="Adhikari A."/>
            <person name="Zheng C.-J."/>
            <person name="Schuster L."/>
            <person name="Cowan T.M."/>
            <person name="Smanski M.J."/>
            <person name="Chevrette M.G."/>
            <person name="De Carvalho L.P.S."/>
            <person name="Shen B."/>
        </authorList>
    </citation>
    <scope>NUCLEOTIDE SEQUENCE [LARGE SCALE GENOMIC DNA]</scope>
    <source>
        <strain evidence="1 2">NPDC048117</strain>
    </source>
</reference>
<comment type="caution">
    <text evidence="1">The sequence shown here is derived from an EMBL/GenBank/DDBJ whole genome shotgun (WGS) entry which is preliminary data.</text>
</comment>
<evidence type="ECO:0000313" key="1">
    <source>
        <dbReference type="EMBL" id="MEU9576273.1"/>
    </source>
</evidence>
<dbReference type="RefSeq" id="WP_359268381.1">
    <property type="nucleotide sequence ID" value="NZ_JBEZNA010000004.1"/>
</dbReference>
<gene>
    <name evidence="1" type="ORF">AB0D95_03115</name>
</gene>
<protein>
    <submittedName>
        <fullName evidence="1">Uncharacterized protein</fullName>
    </submittedName>
</protein>
<name>A0ABV3EJD8_9ACTN</name>
<dbReference type="Proteomes" id="UP001551584">
    <property type="component" value="Unassembled WGS sequence"/>
</dbReference>
<keyword evidence="2" id="KW-1185">Reference proteome</keyword>
<evidence type="ECO:0000313" key="2">
    <source>
        <dbReference type="Proteomes" id="UP001551584"/>
    </source>
</evidence>
<organism evidence="1 2">
    <name type="scientific">Streptomyces chilikensis</name>
    <dbReference type="NCBI Taxonomy" id="1194079"/>
    <lineage>
        <taxon>Bacteria</taxon>
        <taxon>Bacillati</taxon>
        <taxon>Actinomycetota</taxon>
        <taxon>Actinomycetes</taxon>
        <taxon>Kitasatosporales</taxon>
        <taxon>Streptomycetaceae</taxon>
        <taxon>Streptomyces</taxon>
    </lineage>
</organism>